<dbReference type="Proteomes" id="UP001176940">
    <property type="component" value="Unassembled WGS sequence"/>
</dbReference>
<dbReference type="PANTHER" id="PTHR21301">
    <property type="entry name" value="REVERSE TRANSCRIPTASE"/>
    <property type="match status" value="1"/>
</dbReference>
<proteinExistence type="predicted"/>
<reference evidence="2" key="1">
    <citation type="submission" date="2023-07" db="EMBL/GenBank/DDBJ databases">
        <authorList>
            <person name="Stuckert A."/>
        </authorList>
    </citation>
    <scope>NUCLEOTIDE SEQUENCE</scope>
</reference>
<gene>
    <name evidence="2" type="ORF">RIMI_LOCUS18638500</name>
</gene>
<comment type="caution">
    <text evidence="2">The sequence shown here is derived from an EMBL/GenBank/DDBJ whole genome shotgun (WGS) entry which is preliminary data.</text>
</comment>
<protein>
    <recommendedName>
        <fullName evidence="1">Reverse transcriptase domain-containing protein</fullName>
    </recommendedName>
</protein>
<dbReference type="PROSITE" id="PS50878">
    <property type="entry name" value="RT_POL"/>
    <property type="match status" value="1"/>
</dbReference>
<sequence length="1019" mass="117768">MALGRIKCCFPFIALFNSHKIIRPSKIYLGEPTSPLNPSKQIRKQRQRILKFDCDLIKKASVLVIMDTKARELNWLSCMDSVFNGDAIQNVSAENSSKIDLKNSIKYLLKKRTRTWWNKASLERYLAKGLIPRGLRVKIMPSFVVEDTMFKTKWEEACNNCSKSLIELLIGNNKKSLDRLDVDIESTRIKLSETFTTIEMETLNKDIEGQSQIWEKEVKDLKMKKFHRDLQDLKSGTVYRWQTAVTRNHEMTRSSSFSSMSSREEDNDGTVGNRFYNLRALKDLNLFARKLVLKKLHEKQNLGEVWSERELEAIATLEELSNEQEPTVSINKFVPPIPKKFPPMNLYPNIELFVKMVTTEFHKISPKIYSDNLSWCQRKALKELRDLRGIVTKLADKGGNVVVLPVGLYEKEALRQLRDSAHYKGLTFNPTSKFVGDLQEILEEAFQNGIITKQIRDNLIPIYPKMACIYFLPKIHKNLNNPPGRPIVSGNGSLCETIGKYLEFHLKPLVHTLPSYIRDTGDFLTKVEGIPMEEDMWFVTLDVESLYTSIQHKDGIQAVKTFLSMTDYSTDFVCFLISLLEFALTHNFFIFKETIYLQSQGTAMGASFAPSYANLFLGLWERTIFFTRPVDFIEKVLFWVRFIDDIFLIWQGSEQDLLSFLAILNNNRINVKLTCKYSQKNLEFLDVMVKKGINDYIETNVFRKDTAVNSLLHATSAHPRSLINGIPTGQFLRIKRICSSEESFNEEADALARRFENRGYSKRSIKRGKKRAIRARREDLLQIKPKESSDQVVRFISTFSDKGPAMKQALEKYWPMLKMDKTLDKYLNNQPSITYRREKNLKDLLVHSYHEGQTPEKAFESKGPKWGFFPCNDFIACPNMSRASEFLSSDGTQTYRITQHITCNSVGVIYYATCPCRKIYVGLTSRPLKIRVREHFRDITNSKDVEDISTLKPVPRHFRTKHECNAKLLKVIGIDRVRIGQRGGDWRKNLAQLEARWISKINSVQPYGLNEILSFASFL</sequence>
<accession>A0ABN9MAM6</accession>
<feature type="domain" description="Reverse transcriptase" evidence="1">
    <location>
        <begin position="453"/>
        <end position="701"/>
    </location>
</feature>
<keyword evidence="3" id="KW-1185">Reference proteome</keyword>
<dbReference type="InterPro" id="IPR000477">
    <property type="entry name" value="RT_dom"/>
</dbReference>
<dbReference type="Pfam" id="PF26215">
    <property type="entry name" value="HTH_animal"/>
    <property type="match status" value="1"/>
</dbReference>
<dbReference type="InterPro" id="IPR058912">
    <property type="entry name" value="HTH_animal"/>
</dbReference>
<name>A0ABN9MAM6_9NEOB</name>
<dbReference type="EMBL" id="CAUEEQ010057402">
    <property type="protein sequence ID" value="CAJ0963353.1"/>
    <property type="molecule type" value="Genomic_DNA"/>
</dbReference>
<dbReference type="PANTHER" id="PTHR21301:SF12">
    <property type="match status" value="1"/>
</dbReference>
<organism evidence="2 3">
    <name type="scientific">Ranitomeya imitator</name>
    <name type="common">mimic poison frog</name>
    <dbReference type="NCBI Taxonomy" id="111125"/>
    <lineage>
        <taxon>Eukaryota</taxon>
        <taxon>Metazoa</taxon>
        <taxon>Chordata</taxon>
        <taxon>Craniata</taxon>
        <taxon>Vertebrata</taxon>
        <taxon>Euteleostomi</taxon>
        <taxon>Amphibia</taxon>
        <taxon>Batrachia</taxon>
        <taxon>Anura</taxon>
        <taxon>Neobatrachia</taxon>
        <taxon>Hyloidea</taxon>
        <taxon>Dendrobatidae</taxon>
        <taxon>Dendrobatinae</taxon>
        <taxon>Ranitomeya</taxon>
    </lineage>
</organism>
<evidence type="ECO:0000259" key="1">
    <source>
        <dbReference type="PROSITE" id="PS50878"/>
    </source>
</evidence>
<evidence type="ECO:0000313" key="3">
    <source>
        <dbReference type="Proteomes" id="UP001176940"/>
    </source>
</evidence>
<evidence type="ECO:0000313" key="2">
    <source>
        <dbReference type="EMBL" id="CAJ0963353.1"/>
    </source>
</evidence>